<keyword evidence="1" id="KW-1133">Transmembrane helix</keyword>
<accession>A0ABS5YRC0</accession>
<evidence type="ECO:0000313" key="3">
    <source>
        <dbReference type="Proteomes" id="UP001519654"/>
    </source>
</evidence>
<dbReference type="CDD" id="cd00688">
    <property type="entry name" value="ISOPREN_C2_like"/>
    <property type="match status" value="1"/>
</dbReference>
<evidence type="ECO:0000313" key="2">
    <source>
        <dbReference type="EMBL" id="MBU2665979.1"/>
    </source>
</evidence>
<dbReference type="SUPFAM" id="SSF48239">
    <property type="entry name" value="Terpenoid cyclases/Protein prenyltransferases"/>
    <property type="match status" value="2"/>
</dbReference>
<dbReference type="InterPro" id="IPR008930">
    <property type="entry name" value="Terpenoid_cyclase/PrenylTrfase"/>
</dbReference>
<dbReference type="Proteomes" id="UP001519654">
    <property type="component" value="Unassembled WGS sequence"/>
</dbReference>
<keyword evidence="1" id="KW-0812">Transmembrane</keyword>
<dbReference type="Gene3D" id="1.50.10.20">
    <property type="match status" value="1"/>
</dbReference>
<dbReference type="EMBL" id="JAHKKG010000006">
    <property type="protein sequence ID" value="MBU2665979.1"/>
    <property type="molecule type" value="Genomic_DNA"/>
</dbReference>
<comment type="caution">
    <text evidence="2">The sequence shown here is derived from an EMBL/GenBank/DDBJ whole genome shotgun (WGS) entry which is preliminary data.</text>
</comment>
<proteinExistence type="predicted"/>
<keyword evidence="3" id="KW-1185">Reference proteome</keyword>
<protein>
    <submittedName>
        <fullName evidence="2">Terpene cyclase/mutase family protein</fullName>
    </submittedName>
</protein>
<dbReference type="RefSeq" id="WP_215789183.1">
    <property type="nucleotide sequence ID" value="NZ_JAHKKG010000006.1"/>
</dbReference>
<name>A0ABS5YRC0_9ACTN</name>
<feature type="transmembrane region" description="Helical" evidence="1">
    <location>
        <begin position="387"/>
        <end position="408"/>
    </location>
</feature>
<reference evidence="2 3" key="1">
    <citation type="submission" date="2021-06" db="EMBL/GenBank/DDBJ databases">
        <title>Actinoplanes lichenicola sp. nov., and Actinoplanes ovalisporus sp. nov., isolated from lichen in Thailand.</title>
        <authorList>
            <person name="Saeng-In P."/>
            <person name="Kanchanasin P."/>
            <person name="Yuki M."/>
            <person name="Kudo T."/>
            <person name="Ohkuma M."/>
            <person name="Phongsopitanun W."/>
            <person name="Tanasupawat S."/>
        </authorList>
    </citation>
    <scope>NUCLEOTIDE SEQUENCE [LARGE SCALE GENOMIC DNA]</scope>
    <source>
        <strain evidence="2 3">NBRC 110975</strain>
    </source>
</reference>
<feature type="transmembrane region" description="Helical" evidence="1">
    <location>
        <begin position="414"/>
        <end position="432"/>
    </location>
</feature>
<gene>
    <name evidence="2" type="ORF">KOI35_20925</name>
</gene>
<sequence>MIVHGIDGRTIDALVAQSLDLLRRTYRSGEGDGGGWYHRLDAPTPGPSATAAGLSSFLIHGRSFEHEQECLRFLRSRQVQSEDPLLDGGWAVNTSAGQPVTEATALVARLLACCGTLLSAAGPDARRAMTWLTNNQNDDGGWGAFRGQESRVWVTAMAVRALSELDQRAPAIAGGVRWLVGARDPSSHAWGERPRHPATVTHTSYVLAALIDAGPASADRVSSDVITEGFVWLTSHLDPARVHDDHARLESYNVTRVSAGGSVVMWENTIWHHGLPFALSALVRQPGTVRFDLIAASVHTLGESQLEDGRWPGVDSSATFSVWTIWPFLEALADVKARLPLRSGQVLTPLSPQAAVVQGGRDLEIAPQRLLSVVRWRARRTWATRHWAMMAIGLLLACGTALVATGVFKAEEVGFGLVVPIILLGIQVAVTGRESVKQ</sequence>
<keyword evidence="1" id="KW-0472">Membrane</keyword>
<organism evidence="2 3">
    <name type="scientific">Paractinoplanes bogorensis</name>
    <dbReference type="NCBI Taxonomy" id="1610840"/>
    <lineage>
        <taxon>Bacteria</taxon>
        <taxon>Bacillati</taxon>
        <taxon>Actinomycetota</taxon>
        <taxon>Actinomycetes</taxon>
        <taxon>Micromonosporales</taxon>
        <taxon>Micromonosporaceae</taxon>
        <taxon>Paractinoplanes</taxon>
    </lineage>
</organism>
<evidence type="ECO:0000256" key="1">
    <source>
        <dbReference type="SAM" id="Phobius"/>
    </source>
</evidence>